<organism evidence="2 3">
    <name type="scientific">Magnetofaba australis IT-1</name>
    <dbReference type="NCBI Taxonomy" id="1434232"/>
    <lineage>
        <taxon>Bacteria</taxon>
        <taxon>Pseudomonadati</taxon>
        <taxon>Pseudomonadota</taxon>
        <taxon>Magnetococcia</taxon>
        <taxon>Magnetococcales</taxon>
        <taxon>Magnetococcaceae</taxon>
        <taxon>Magnetofaba</taxon>
    </lineage>
</organism>
<dbReference type="Proteomes" id="UP000194003">
    <property type="component" value="Unassembled WGS sequence"/>
</dbReference>
<dbReference type="PANTHER" id="PTHR39426:SF1">
    <property type="entry name" value="HOMOLOGY TO DEATH-ON-CURING PROTEIN OF PHAGE P1"/>
    <property type="match status" value="1"/>
</dbReference>
<evidence type="ECO:0000313" key="3">
    <source>
        <dbReference type="Proteomes" id="UP000194003"/>
    </source>
</evidence>
<dbReference type="PIRSF" id="PIRSF018297">
    <property type="entry name" value="Doc"/>
    <property type="match status" value="1"/>
</dbReference>
<dbReference type="PROSITE" id="PS51459">
    <property type="entry name" value="FIDO"/>
    <property type="match status" value="1"/>
</dbReference>
<dbReference type="InterPro" id="IPR003812">
    <property type="entry name" value="Fido"/>
</dbReference>
<name>A0A1Y2K852_9PROT</name>
<accession>A0A1Y2K852</accession>
<dbReference type="AlphaFoldDB" id="A0A1Y2K852"/>
<dbReference type="InterPro" id="IPR036597">
    <property type="entry name" value="Fido-like_dom_sf"/>
</dbReference>
<evidence type="ECO:0000313" key="2">
    <source>
        <dbReference type="EMBL" id="OSM06930.1"/>
    </source>
</evidence>
<dbReference type="SUPFAM" id="SSF140931">
    <property type="entry name" value="Fic-like"/>
    <property type="match status" value="1"/>
</dbReference>
<keyword evidence="3" id="KW-1185">Reference proteome</keyword>
<dbReference type="Gene3D" id="1.20.120.1870">
    <property type="entry name" value="Fic/DOC protein, Fido domain"/>
    <property type="match status" value="1"/>
</dbReference>
<dbReference type="EMBL" id="LVJN01000015">
    <property type="protein sequence ID" value="OSM06930.1"/>
    <property type="molecule type" value="Genomic_DNA"/>
</dbReference>
<comment type="caution">
    <text evidence="2">The sequence shown here is derived from an EMBL/GenBank/DDBJ whole genome shotgun (WGS) entry which is preliminary data.</text>
</comment>
<reference evidence="2 3" key="1">
    <citation type="journal article" date="2016" name="BMC Genomics">
        <title>Combined genomic and structural analyses of a cultured magnetotactic bacterium reveals its niche adaptation to a dynamic environment.</title>
        <authorList>
            <person name="Araujo A.C."/>
            <person name="Morillo V."/>
            <person name="Cypriano J."/>
            <person name="Teixeira L.C."/>
            <person name="Leao P."/>
            <person name="Lyra S."/>
            <person name="Almeida L.G."/>
            <person name="Bazylinski D.A."/>
            <person name="Vasconcellos A.T."/>
            <person name="Abreu F."/>
            <person name="Lins U."/>
        </authorList>
    </citation>
    <scope>NUCLEOTIDE SEQUENCE [LARGE SCALE GENOMIC DNA]</scope>
    <source>
        <strain evidence="2 3">IT-1</strain>
    </source>
</reference>
<evidence type="ECO:0000259" key="1">
    <source>
        <dbReference type="PROSITE" id="PS51459"/>
    </source>
</evidence>
<protein>
    <submittedName>
        <fullName evidence="2">Putative death-on-curing family protein</fullName>
    </submittedName>
</protein>
<dbReference type="NCBIfam" id="TIGR01550">
    <property type="entry name" value="DOC_P1"/>
    <property type="match status" value="1"/>
</dbReference>
<dbReference type="PANTHER" id="PTHR39426">
    <property type="entry name" value="HOMOLOGY TO DEATH-ON-CURING PROTEIN OF PHAGE P1"/>
    <property type="match status" value="1"/>
</dbReference>
<dbReference type="InterPro" id="IPR053737">
    <property type="entry name" value="Type_II_TA_Toxin"/>
</dbReference>
<dbReference type="STRING" id="1434232.MAIT1_00184"/>
<dbReference type="GO" id="GO:0016301">
    <property type="term" value="F:kinase activity"/>
    <property type="evidence" value="ECO:0007669"/>
    <property type="project" value="InterPro"/>
</dbReference>
<feature type="domain" description="Fido" evidence="1">
    <location>
        <begin position="6"/>
        <end position="123"/>
    </location>
</feature>
<dbReference type="Pfam" id="PF02661">
    <property type="entry name" value="Fic"/>
    <property type="match status" value="1"/>
</dbReference>
<proteinExistence type="predicted"/>
<sequence length="132" mass="14704">MIQWVDRADIVQRMHALLLERDGGAPGLRSEESLKAALARPHNLYEYAQADLFHLAAAYLFALTKTHHPFIDGNKRIGFAVALVFLARNGWNLDVTERDAEQAVLRVASGEMDEEALATWIQAGCVERSETA</sequence>
<dbReference type="InterPro" id="IPR006440">
    <property type="entry name" value="Doc"/>
</dbReference>
<gene>
    <name evidence="2" type="ORF">MAIT1_00184</name>
</gene>